<dbReference type="Pfam" id="PF05258">
    <property type="entry name" value="DciA"/>
    <property type="match status" value="1"/>
</dbReference>
<gene>
    <name evidence="1" type="ORF">PL75_04125</name>
</gene>
<dbReference type="OrthoDB" id="8613287at2"/>
<evidence type="ECO:0000313" key="2">
    <source>
        <dbReference type="Proteomes" id="UP000036027"/>
    </source>
</evidence>
<proteinExistence type="predicted"/>
<evidence type="ECO:0008006" key="3">
    <source>
        <dbReference type="Google" id="ProtNLM"/>
    </source>
</evidence>
<dbReference type="STRING" id="1470200.PL75_04125"/>
<keyword evidence="2" id="KW-1185">Reference proteome</keyword>
<comment type="caution">
    <text evidence="1">The sequence shown here is derived from an EMBL/GenBank/DDBJ whole genome shotgun (WGS) entry which is preliminary data.</text>
</comment>
<sequence>MDLDQIGRRNAGAVEHTRLKSLIAQARYWHRLHSRVSEILPANLRPYVQTACIEEGCLVLLATNNMAASRLKMLMPGLLPQLRQLDSRIERVRARLIPQPPQALRENRLQMSKAALDGFSRTARQLQHHPELAEALQKLVRRRKNTAG</sequence>
<organism evidence="1 2">
    <name type="scientific">Neisseria arctica</name>
    <dbReference type="NCBI Taxonomy" id="1470200"/>
    <lineage>
        <taxon>Bacteria</taxon>
        <taxon>Pseudomonadati</taxon>
        <taxon>Pseudomonadota</taxon>
        <taxon>Betaproteobacteria</taxon>
        <taxon>Neisseriales</taxon>
        <taxon>Neisseriaceae</taxon>
        <taxon>Neisseria</taxon>
    </lineage>
</organism>
<reference evidence="1 2" key="1">
    <citation type="submission" date="2014-11" db="EMBL/GenBank/DDBJ databases">
        <title>Genome of a novel goose pathogen.</title>
        <authorList>
            <person name="Hansen C.M."/>
            <person name="Hueffer K."/>
            <person name="Choi S.C."/>
        </authorList>
    </citation>
    <scope>NUCLEOTIDE SEQUENCE [LARGE SCALE GENOMIC DNA]</scope>
    <source>
        <strain evidence="1 2">KH1503</strain>
    </source>
</reference>
<dbReference type="PATRIC" id="fig|1470200.3.peg.1968"/>
<dbReference type="AlphaFoldDB" id="A0A0J1C479"/>
<dbReference type="Proteomes" id="UP000036027">
    <property type="component" value="Unassembled WGS sequence"/>
</dbReference>
<accession>A0A0J1C479</accession>
<protein>
    <recommendedName>
        <fullName evidence="3">DUF721 domain-containing protein</fullName>
    </recommendedName>
</protein>
<dbReference type="EMBL" id="JTDO01000005">
    <property type="protein sequence ID" value="KLT73108.1"/>
    <property type="molecule type" value="Genomic_DNA"/>
</dbReference>
<dbReference type="RefSeq" id="WP_047760659.1">
    <property type="nucleotide sequence ID" value="NZ_CP091510.1"/>
</dbReference>
<dbReference type="InterPro" id="IPR007922">
    <property type="entry name" value="DciA-like"/>
</dbReference>
<name>A0A0J1C479_9NEIS</name>
<evidence type="ECO:0000313" key="1">
    <source>
        <dbReference type="EMBL" id="KLT73108.1"/>
    </source>
</evidence>